<dbReference type="GO" id="GO:0003964">
    <property type="term" value="F:RNA-directed DNA polymerase activity"/>
    <property type="evidence" value="ECO:0007669"/>
    <property type="project" value="UniProtKB-KW"/>
</dbReference>
<dbReference type="InterPro" id="IPR041373">
    <property type="entry name" value="RT_RNaseH"/>
</dbReference>
<gene>
    <name evidence="11" type="ORF">Zmor_004044</name>
</gene>
<keyword evidence="12" id="KW-1185">Reference proteome</keyword>
<sequence>MIDTGSASSLLSPQVAQQFYPSYIREDAFQIHSVHATTQHSESVTIPISQIFGRPDIKQKHFLFDFNPKYDGLIGIDFLRTINACLDFGKNLLITEKAIVPIYFECDEIKRRKPVFQMNLQPRTEQIIQIPVDKDITEGILHHQKFDAAEIPASYVTVKDKKATTTIINPTDQELTFTLFKPLEINTVNTYEFNPQPSLCPIHPNIDEILKDNLYNLRLKHMNTEEKDAIWKLCHAYRDIFHTGRLPLTFNNQIKHQIRTKDENPTFTKSYRYPEVHKEEVRKQIYSMLGQGIIRPSISPWSSPIWIVDKKMDASKEKKWRLVVDYRKLNEKTIDDKYPLPNINDILDKLGKSMYFTTLDLASGFHQVEMHPDDIEKTAFSTENGHYEFLRMPFGLKNAPATFQRVMDNILRGIQNEKCLVYLDDIIIFSTSLEEHISRLKEVFERLRKANFKIQLDKSEFLRKEVAYLGHVITPEGVKPNPDKIKAVMNYPLPKTQKEIKGFLGLLGYYRKFIPKFAQLTKPLTKCLKKNAKITHDQQFITTFETCKKILINHPILQYPDFSRPFILTTDASNVALGAVLSQGQLGEDKPIAYASRTLNETEQKYSTIEKELLAIVWATKYFRPYLYGRKFTIYTDHRPLHWLFSLKEPNSKLVRWRLKLEEYDYDIVYKKGKFNTNADAPSRIQIYPLDIDAQSIAVQPDEELERLLNELIQENENQNTGLRTPEPTISNNDALPIPNLTDFSPTTPEEFSIPTFRIPTPNNTPRHSPRSSSPRNLSPSNSSDTISAILGTNPSDTSNSRQTGNNQPNYNQSEISQSESTITNTINTPSVTSRRENNETPRTINICEDAIDRKERQIFITTVFANPSSRPKIIKENGMTIIKAQIAQDNNNQQIKDLLIDYCEP</sequence>
<feature type="region of interest" description="Disordered" evidence="9">
    <location>
        <begin position="716"/>
        <end position="842"/>
    </location>
</feature>
<dbReference type="Proteomes" id="UP001168821">
    <property type="component" value="Unassembled WGS sequence"/>
</dbReference>
<dbReference type="PANTHER" id="PTHR37984">
    <property type="entry name" value="PROTEIN CBG26694"/>
    <property type="match status" value="1"/>
</dbReference>
<comment type="caution">
    <text evidence="11">The sequence shown here is derived from an EMBL/GenBank/DDBJ whole genome shotgun (WGS) entry which is preliminary data.</text>
</comment>
<keyword evidence="5" id="KW-0540">Nuclease</keyword>
<dbReference type="Gene3D" id="3.10.20.370">
    <property type="match status" value="1"/>
</dbReference>
<keyword evidence="6" id="KW-0255">Endonuclease</keyword>
<dbReference type="CDD" id="cd09274">
    <property type="entry name" value="RNase_HI_RT_Ty3"/>
    <property type="match status" value="1"/>
</dbReference>
<keyword evidence="4" id="KW-0548">Nucleotidyltransferase</keyword>
<dbReference type="AlphaFoldDB" id="A0AA38M165"/>
<keyword evidence="8" id="KW-0695">RNA-directed DNA polymerase</keyword>
<protein>
    <recommendedName>
        <fullName evidence="1">RNA-directed DNA polymerase</fullName>
        <ecNumber evidence="1">2.7.7.49</ecNumber>
    </recommendedName>
</protein>
<dbReference type="CDD" id="cd01647">
    <property type="entry name" value="RT_LTR"/>
    <property type="match status" value="1"/>
</dbReference>
<dbReference type="InterPro" id="IPR021109">
    <property type="entry name" value="Peptidase_aspartic_dom_sf"/>
</dbReference>
<organism evidence="11 12">
    <name type="scientific">Zophobas morio</name>
    <dbReference type="NCBI Taxonomy" id="2755281"/>
    <lineage>
        <taxon>Eukaryota</taxon>
        <taxon>Metazoa</taxon>
        <taxon>Ecdysozoa</taxon>
        <taxon>Arthropoda</taxon>
        <taxon>Hexapoda</taxon>
        <taxon>Insecta</taxon>
        <taxon>Pterygota</taxon>
        <taxon>Neoptera</taxon>
        <taxon>Endopterygota</taxon>
        <taxon>Coleoptera</taxon>
        <taxon>Polyphaga</taxon>
        <taxon>Cucujiformia</taxon>
        <taxon>Tenebrionidae</taxon>
        <taxon>Zophobas</taxon>
    </lineage>
</organism>
<dbReference type="FunFam" id="3.10.10.10:FF:000007">
    <property type="entry name" value="Retrovirus-related Pol polyprotein from transposon 17.6-like Protein"/>
    <property type="match status" value="1"/>
</dbReference>
<keyword evidence="7" id="KW-0378">Hydrolase</keyword>
<dbReference type="PROSITE" id="PS50878">
    <property type="entry name" value="RT_POL"/>
    <property type="match status" value="1"/>
</dbReference>
<evidence type="ECO:0000256" key="4">
    <source>
        <dbReference type="ARBA" id="ARBA00022695"/>
    </source>
</evidence>
<dbReference type="EMBL" id="JALNTZ010000012">
    <property type="protein sequence ID" value="KAJ3639174.1"/>
    <property type="molecule type" value="Genomic_DNA"/>
</dbReference>
<dbReference type="InterPro" id="IPR050951">
    <property type="entry name" value="Retrovirus_Pol_polyprotein"/>
</dbReference>
<evidence type="ECO:0000256" key="1">
    <source>
        <dbReference type="ARBA" id="ARBA00012493"/>
    </source>
</evidence>
<dbReference type="Gene3D" id="3.10.10.10">
    <property type="entry name" value="HIV Type 1 Reverse Transcriptase, subunit A, domain 1"/>
    <property type="match status" value="1"/>
</dbReference>
<feature type="domain" description="Reverse transcriptase" evidence="10">
    <location>
        <begin position="289"/>
        <end position="473"/>
    </location>
</feature>
<dbReference type="PANTHER" id="PTHR37984:SF5">
    <property type="entry name" value="PROTEIN NYNRIN-LIKE"/>
    <property type="match status" value="1"/>
</dbReference>
<name>A0AA38M165_9CUCU</name>
<accession>A0AA38M165</accession>
<dbReference type="GO" id="GO:0006508">
    <property type="term" value="P:proteolysis"/>
    <property type="evidence" value="ECO:0007669"/>
    <property type="project" value="UniProtKB-KW"/>
</dbReference>
<dbReference type="Gene3D" id="3.30.70.270">
    <property type="match status" value="2"/>
</dbReference>
<dbReference type="Pfam" id="PF17917">
    <property type="entry name" value="RT_RNaseH"/>
    <property type="match status" value="1"/>
</dbReference>
<evidence type="ECO:0000313" key="12">
    <source>
        <dbReference type="Proteomes" id="UP001168821"/>
    </source>
</evidence>
<evidence type="ECO:0000256" key="3">
    <source>
        <dbReference type="ARBA" id="ARBA00022679"/>
    </source>
</evidence>
<evidence type="ECO:0000256" key="6">
    <source>
        <dbReference type="ARBA" id="ARBA00022759"/>
    </source>
</evidence>
<evidence type="ECO:0000256" key="7">
    <source>
        <dbReference type="ARBA" id="ARBA00022801"/>
    </source>
</evidence>
<dbReference type="SUPFAM" id="SSF56672">
    <property type="entry name" value="DNA/RNA polymerases"/>
    <property type="match status" value="1"/>
</dbReference>
<dbReference type="EC" id="2.7.7.49" evidence="1"/>
<evidence type="ECO:0000256" key="5">
    <source>
        <dbReference type="ARBA" id="ARBA00022722"/>
    </source>
</evidence>
<dbReference type="GO" id="GO:0004519">
    <property type="term" value="F:endonuclease activity"/>
    <property type="evidence" value="ECO:0007669"/>
    <property type="project" value="UniProtKB-KW"/>
</dbReference>
<dbReference type="Pfam" id="PF00078">
    <property type="entry name" value="RVT_1"/>
    <property type="match status" value="1"/>
</dbReference>
<evidence type="ECO:0000313" key="11">
    <source>
        <dbReference type="EMBL" id="KAJ3639174.1"/>
    </source>
</evidence>
<dbReference type="GO" id="GO:0008233">
    <property type="term" value="F:peptidase activity"/>
    <property type="evidence" value="ECO:0007669"/>
    <property type="project" value="UniProtKB-KW"/>
</dbReference>
<evidence type="ECO:0000256" key="9">
    <source>
        <dbReference type="SAM" id="MobiDB-lite"/>
    </source>
</evidence>
<feature type="compositionally biased region" description="Polar residues" evidence="9">
    <location>
        <begin position="785"/>
        <end position="833"/>
    </location>
</feature>
<dbReference type="Gene3D" id="2.40.70.10">
    <property type="entry name" value="Acid Proteases"/>
    <property type="match status" value="1"/>
</dbReference>
<dbReference type="FunFam" id="3.30.70.270:FF:000026">
    <property type="entry name" value="Transposon Ty3-G Gag-Pol polyprotein"/>
    <property type="match status" value="1"/>
</dbReference>
<dbReference type="InterPro" id="IPR043502">
    <property type="entry name" value="DNA/RNA_pol_sf"/>
</dbReference>
<reference evidence="11" key="1">
    <citation type="journal article" date="2023" name="G3 (Bethesda)">
        <title>Whole genome assemblies of Zophobas morio and Tenebrio molitor.</title>
        <authorList>
            <person name="Kaur S."/>
            <person name="Stinson S.A."/>
            <person name="diCenzo G.C."/>
        </authorList>
    </citation>
    <scope>NUCLEOTIDE SEQUENCE</scope>
    <source>
        <strain evidence="11">QUZm001</strain>
    </source>
</reference>
<evidence type="ECO:0000256" key="8">
    <source>
        <dbReference type="ARBA" id="ARBA00022918"/>
    </source>
</evidence>
<keyword evidence="2" id="KW-0645">Protease</keyword>
<dbReference type="InterPro" id="IPR000477">
    <property type="entry name" value="RT_dom"/>
</dbReference>
<evidence type="ECO:0000259" key="10">
    <source>
        <dbReference type="PROSITE" id="PS50878"/>
    </source>
</evidence>
<feature type="compositionally biased region" description="Low complexity" evidence="9">
    <location>
        <begin position="762"/>
        <end position="784"/>
    </location>
</feature>
<keyword evidence="3" id="KW-0808">Transferase</keyword>
<evidence type="ECO:0000256" key="2">
    <source>
        <dbReference type="ARBA" id="ARBA00022670"/>
    </source>
</evidence>
<proteinExistence type="predicted"/>
<dbReference type="InterPro" id="IPR043128">
    <property type="entry name" value="Rev_trsase/Diguanyl_cyclase"/>
</dbReference>
<dbReference type="FunFam" id="3.10.20.370:FF:000001">
    <property type="entry name" value="Retrovirus-related Pol polyprotein from transposon 17.6-like protein"/>
    <property type="match status" value="1"/>
</dbReference>